<feature type="compositionally biased region" description="Low complexity" evidence="1">
    <location>
        <begin position="213"/>
        <end position="258"/>
    </location>
</feature>
<dbReference type="InterPro" id="IPR055949">
    <property type="entry name" value="DUF7527"/>
</dbReference>
<feature type="compositionally biased region" description="Basic and acidic residues" evidence="1">
    <location>
        <begin position="392"/>
        <end position="407"/>
    </location>
</feature>
<evidence type="ECO:0000313" key="3">
    <source>
        <dbReference type="EMBL" id="RYJ13381.1"/>
    </source>
</evidence>
<reference evidence="3 4" key="1">
    <citation type="submission" date="2018-12" db="EMBL/GenBank/DDBJ databases">
        <title>Genome analysis provides insights into bioremediation potentialities of Halogeometricum borinquense strain N11.</title>
        <authorList>
            <person name="Najjari A."/>
            <person name="Youssef N."/>
            <person name="Fhoula I."/>
            <person name="Ben Dhia O."/>
            <person name="Mahjoubi M."/>
            <person name="Ouzari H.I."/>
            <person name="Cherif A."/>
        </authorList>
    </citation>
    <scope>NUCLEOTIDE SEQUENCE [LARGE SCALE GENOMIC DNA]</scope>
    <source>
        <strain evidence="3 4">N11</strain>
    </source>
</reference>
<feature type="compositionally biased region" description="Low complexity" evidence="1">
    <location>
        <begin position="305"/>
        <end position="330"/>
    </location>
</feature>
<dbReference type="EMBL" id="RZHH01000002">
    <property type="protein sequence ID" value="RYJ13381.1"/>
    <property type="molecule type" value="Genomic_DNA"/>
</dbReference>
<dbReference type="RefSeq" id="WP_129783816.1">
    <property type="nucleotide sequence ID" value="NZ_RZHH01000002.1"/>
</dbReference>
<feature type="compositionally biased region" description="Basic and acidic residues" evidence="1">
    <location>
        <begin position="259"/>
        <end position="269"/>
    </location>
</feature>
<evidence type="ECO:0000256" key="1">
    <source>
        <dbReference type="SAM" id="MobiDB-lite"/>
    </source>
</evidence>
<feature type="compositionally biased region" description="Basic and acidic residues" evidence="1">
    <location>
        <begin position="433"/>
        <end position="451"/>
    </location>
</feature>
<evidence type="ECO:0000259" key="2">
    <source>
        <dbReference type="Pfam" id="PF24371"/>
    </source>
</evidence>
<feature type="compositionally biased region" description="Polar residues" evidence="1">
    <location>
        <begin position="360"/>
        <end position="370"/>
    </location>
</feature>
<accession>A0A482TJ43</accession>
<comment type="caution">
    <text evidence="3">The sequence shown here is derived from an EMBL/GenBank/DDBJ whole genome shotgun (WGS) entry which is preliminary data.</text>
</comment>
<dbReference type="Proteomes" id="UP000294028">
    <property type="component" value="Unassembled WGS sequence"/>
</dbReference>
<protein>
    <recommendedName>
        <fullName evidence="2">DUF7527 domain-containing protein</fullName>
    </recommendedName>
</protein>
<sequence length="736" mass="79730">MDSQTIDAVSEWDSVPVESGYEGLHRLADDGFSGAVSTGMTWAFVLNGRFTGVFEGDIEDFEDAELTAYRAPDPALPLLFTMREIGGETRASYYTNKTPLSEADSTLSAGGFTGYVELSENVLSGDYYVVYYGGKSMSAAFVGSSERLLTGDEAFERANDEVGIYEVKEVDVSIVELPEIETDDEPEASAAATETSAEAPDETPTEPSEEASEASAAEVESSSEPSSTDSTAADATAADATAADAAEAASEAESAQSERAADDSSKPESETAEPADTEGDETEPPEADPATTTEPKQDAGAPDGQTAEPTAAAADQSASADQSAAESPDALADPQAGDGDDPFSAEEKWREARSIPSLDPSESSTKNGEANGSAKGGQKQKERPSKRQRKQQRQEARQRRRKEEQQAKRRREAAAAAAAESAEETGESAEAIAKLKDKLEEAEERREKLAEERDELEVERDEYRQRAEELNARVEELESEVERLKTELEASNGGFVAEESLPPEKALSGTNLFVRYQRKGQATLEHARDGEASRQEVIDNLRLEHHTTFDTGGLAVDGVPYEEFLHESTEYAFAKWVVTDLLYEIGETGNRSTLADLFDALPSVDRIELHGVVGFETNEGVDEREFDVIFRDQMGDPLFVADMNTSRNAATQAMVSSLVNNARSVAESDDALATAFYVTESFFEPEALESVAEETSGGFLSRSKKKSFVKLSRKQGYHVCLVEARNNEFHVNVPDL</sequence>
<gene>
    <name evidence="3" type="ORF">ELS19_04975</name>
</gene>
<feature type="compositionally biased region" description="Acidic residues" evidence="1">
    <location>
        <begin position="270"/>
        <end position="286"/>
    </location>
</feature>
<dbReference type="Pfam" id="PF24371">
    <property type="entry name" value="DUF7527"/>
    <property type="match status" value="1"/>
</dbReference>
<feature type="compositionally biased region" description="Acidic residues" evidence="1">
    <location>
        <begin position="199"/>
        <end position="212"/>
    </location>
</feature>
<evidence type="ECO:0000313" key="4">
    <source>
        <dbReference type="Proteomes" id="UP000294028"/>
    </source>
</evidence>
<feature type="region of interest" description="Disordered" evidence="1">
    <location>
        <begin position="179"/>
        <end position="463"/>
    </location>
</feature>
<feature type="domain" description="DUF7527" evidence="2">
    <location>
        <begin position="501"/>
        <end position="736"/>
    </location>
</feature>
<feature type="compositionally biased region" description="Low complexity" evidence="1">
    <location>
        <begin position="188"/>
        <end position="198"/>
    </location>
</feature>
<name>A0A482TJ43_9EURY</name>
<organism evidence="3 4">
    <name type="scientific">Halogeometricum borinquense</name>
    <dbReference type="NCBI Taxonomy" id="60847"/>
    <lineage>
        <taxon>Archaea</taxon>
        <taxon>Methanobacteriati</taxon>
        <taxon>Methanobacteriota</taxon>
        <taxon>Stenosarchaea group</taxon>
        <taxon>Halobacteria</taxon>
        <taxon>Halobacteriales</taxon>
        <taxon>Haloferacaceae</taxon>
        <taxon>Halogeometricum</taxon>
    </lineage>
</organism>
<proteinExistence type="predicted"/>
<dbReference type="AlphaFoldDB" id="A0A482TJ43"/>